<comment type="subcellular location">
    <subcellularLocation>
        <location evidence="1">Cell membrane</location>
        <topology evidence="1">Multi-pass membrane protein</topology>
    </subcellularLocation>
</comment>
<keyword evidence="3 8" id="KW-0812">Transmembrane</keyword>
<keyword evidence="5 8" id="KW-0472">Membrane</keyword>
<evidence type="ECO:0000256" key="8">
    <source>
        <dbReference type="SAM" id="Phobius"/>
    </source>
</evidence>
<gene>
    <name evidence="9" type="ORF">Fcan01_19980</name>
</gene>
<reference evidence="9 10" key="1">
    <citation type="submission" date="2015-12" db="EMBL/GenBank/DDBJ databases">
        <title>The genome of Folsomia candida.</title>
        <authorList>
            <person name="Faddeeva A."/>
            <person name="Derks M.F."/>
            <person name="Anvar Y."/>
            <person name="Smit S."/>
            <person name="Van Straalen N."/>
            <person name="Roelofs D."/>
        </authorList>
    </citation>
    <scope>NUCLEOTIDE SEQUENCE [LARGE SCALE GENOMIC DNA]</scope>
    <source>
        <strain evidence="9 10">VU population</strain>
        <tissue evidence="9">Whole body</tissue>
    </source>
</reference>
<dbReference type="Gene3D" id="1.10.287.70">
    <property type="match status" value="1"/>
</dbReference>
<keyword evidence="6" id="KW-0675">Receptor</keyword>
<evidence type="ECO:0000256" key="1">
    <source>
        <dbReference type="ARBA" id="ARBA00004651"/>
    </source>
</evidence>
<protein>
    <submittedName>
        <fullName evidence="9">Uncharacterized protein</fullName>
    </submittedName>
</protein>
<keyword evidence="4 8" id="KW-1133">Transmembrane helix</keyword>
<keyword evidence="10" id="KW-1185">Reference proteome</keyword>
<feature type="transmembrane region" description="Helical" evidence="8">
    <location>
        <begin position="555"/>
        <end position="573"/>
    </location>
</feature>
<dbReference type="EMBL" id="LNIX01000018">
    <property type="protein sequence ID" value="OXA45068.1"/>
    <property type="molecule type" value="Genomic_DNA"/>
</dbReference>
<evidence type="ECO:0000256" key="7">
    <source>
        <dbReference type="ARBA" id="ARBA00023180"/>
    </source>
</evidence>
<name>A0A226DJA2_FOLCA</name>
<keyword evidence="7" id="KW-0325">Glycoprotein</keyword>
<dbReference type="GO" id="GO:0005886">
    <property type="term" value="C:plasma membrane"/>
    <property type="evidence" value="ECO:0007669"/>
    <property type="project" value="UniProtKB-SubCell"/>
</dbReference>
<evidence type="ECO:0000256" key="6">
    <source>
        <dbReference type="ARBA" id="ARBA00023170"/>
    </source>
</evidence>
<comment type="caution">
    <text evidence="9">The sequence shown here is derived from an EMBL/GenBank/DDBJ whole genome shotgun (WGS) entry which is preliminary data.</text>
</comment>
<dbReference type="PANTHER" id="PTHR42643:SF30">
    <property type="entry name" value="IONOTROPIC RECEPTOR 40A-RELATED"/>
    <property type="match status" value="1"/>
</dbReference>
<dbReference type="InterPro" id="IPR052192">
    <property type="entry name" value="Insect_Ionotropic_Sensory_Rcpt"/>
</dbReference>
<dbReference type="Proteomes" id="UP000198287">
    <property type="component" value="Unassembled WGS sequence"/>
</dbReference>
<evidence type="ECO:0000256" key="2">
    <source>
        <dbReference type="ARBA" id="ARBA00022475"/>
    </source>
</evidence>
<dbReference type="AlphaFoldDB" id="A0A226DJA2"/>
<evidence type="ECO:0000256" key="4">
    <source>
        <dbReference type="ARBA" id="ARBA00022989"/>
    </source>
</evidence>
<keyword evidence="2" id="KW-1003">Cell membrane</keyword>
<dbReference type="PANTHER" id="PTHR42643">
    <property type="entry name" value="IONOTROPIC RECEPTOR 20A-RELATED"/>
    <property type="match status" value="1"/>
</dbReference>
<evidence type="ECO:0000256" key="3">
    <source>
        <dbReference type="ARBA" id="ARBA00022692"/>
    </source>
</evidence>
<evidence type="ECO:0000256" key="5">
    <source>
        <dbReference type="ARBA" id="ARBA00023136"/>
    </source>
</evidence>
<organism evidence="9 10">
    <name type="scientific">Folsomia candida</name>
    <name type="common">Springtail</name>
    <dbReference type="NCBI Taxonomy" id="158441"/>
    <lineage>
        <taxon>Eukaryota</taxon>
        <taxon>Metazoa</taxon>
        <taxon>Ecdysozoa</taxon>
        <taxon>Arthropoda</taxon>
        <taxon>Hexapoda</taxon>
        <taxon>Collembola</taxon>
        <taxon>Entomobryomorpha</taxon>
        <taxon>Isotomoidea</taxon>
        <taxon>Isotomidae</taxon>
        <taxon>Proisotominae</taxon>
        <taxon>Folsomia</taxon>
    </lineage>
</organism>
<sequence length="612" mass="69020">MRTKFPLNQSQLLHTKHLSALQKSTPSGHSLSFFSSSSSPTGSGFSLSPDITAIYKRYTEGRNPSKLVLFSLNYPGSVFVPCLLCPSNKALLIAENLTLSFILRQIDVAWDAQNLNLHANIVQHVGSKLIQQEGDCTPVLRHFFNIRSYEFCPLFILRQKFNFTYSFWTSGNKTVNRDTIGSINFNSILSNGKLDQILQKNYGLYGVNFAKFEFSVVTVFPAVANNFAIFLLPFDTTTWILLVVSCITISSLVQISVSASGFSYSIVLKKYITNALFKVTAMLLGQSEKGDGTKIFAKRRVALIVSTVWSFGCYILMENLYQGAMFSFLAVPEFPKVPRTMEELMSSKLPVLTTSSFRFYSAAMNGSRRTVTTDSTLKGIIIPQLMVAASPAYRRLLDSLDKRIVFVIHIGTSVEDIIRNISNSKPLRKNFETSEPFVIMNAADDLGYFTEPIRFLGKRLVIDGRSGEVGFRTATVMSGYRNFVFPRFYSTHMRLVESGLVETWQHLVRSSDRLKEMRKYGNETFKKFYTQINSDVTIQPEFDEFVLVSLEALKYAFALCGAILWVGVVSFVVERRAIIVKIFKRVKAISGNFLTRRVKGFGKWLKICVSND</sequence>
<evidence type="ECO:0000313" key="9">
    <source>
        <dbReference type="EMBL" id="OXA45068.1"/>
    </source>
</evidence>
<feature type="transmembrane region" description="Helical" evidence="8">
    <location>
        <begin position="240"/>
        <end position="268"/>
    </location>
</feature>
<proteinExistence type="predicted"/>
<accession>A0A226DJA2</accession>
<evidence type="ECO:0000313" key="10">
    <source>
        <dbReference type="Proteomes" id="UP000198287"/>
    </source>
</evidence>
<feature type="transmembrane region" description="Helical" evidence="8">
    <location>
        <begin position="301"/>
        <end position="317"/>
    </location>
</feature>